<gene>
    <name evidence="6" type="ORF">DQ392_00165</name>
</gene>
<feature type="transmembrane region" description="Helical" evidence="5">
    <location>
        <begin position="88"/>
        <end position="107"/>
    </location>
</feature>
<dbReference type="InterPro" id="IPR038665">
    <property type="entry name" value="Voltage-dep_anion_channel_sf"/>
</dbReference>
<keyword evidence="7" id="KW-1185">Reference proteome</keyword>
<evidence type="ECO:0000256" key="2">
    <source>
        <dbReference type="ARBA" id="ARBA00022692"/>
    </source>
</evidence>
<dbReference type="GO" id="GO:0055085">
    <property type="term" value="P:transmembrane transport"/>
    <property type="evidence" value="ECO:0007669"/>
    <property type="project" value="InterPro"/>
</dbReference>
<proteinExistence type="predicted"/>
<reference evidence="6 7" key="1">
    <citation type="submission" date="2018-06" db="EMBL/GenBank/DDBJ databases">
        <title>Streptomyces reniochalinae sp. nov. and Streptomyces diacarnus sp. nov. from marine sponges.</title>
        <authorList>
            <person name="Li L."/>
        </authorList>
    </citation>
    <scope>NUCLEOTIDE SEQUENCE [LARGE SCALE GENOMIC DNA]</scope>
    <source>
        <strain evidence="6 7">LHW50302</strain>
    </source>
</reference>
<dbReference type="OrthoDB" id="4538527at2"/>
<feature type="transmembrane region" description="Helical" evidence="5">
    <location>
        <begin position="119"/>
        <end position="138"/>
    </location>
</feature>
<organism evidence="6 7">
    <name type="scientific">Streptomyces reniochalinae</name>
    <dbReference type="NCBI Taxonomy" id="2250578"/>
    <lineage>
        <taxon>Bacteria</taxon>
        <taxon>Bacillati</taxon>
        <taxon>Actinomycetota</taxon>
        <taxon>Actinomycetes</taxon>
        <taxon>Kitasatosporales</taxon>
        <taxon>Streptomycetaceae</taxon>
        <taxon>Streptomyces</taxon>
    </lineage>
</organism>
<evidence type="ECO:0000256" key="5">
    <source>
        <dbReference type="SAM" id="Phobius"/>
    </source>
</evidence>
<name>A0A367F7R5_9ACTN</name>
<dbReference type="GO" id="GO:0016020">
    <property type="term" value="C:membrane"/>
    <property type="evidence" value="ECO:0007669"/>
    <property type="project" value="UniProtKB-SubCell"/>
</dbReference>
<dbReference type="InterPro" id="IPR004695">
    <property type="entry name" value="SLAC1/Mae1/Ssu1/TehA"/>
</dbReference>
<feature type="transmembrane region" description="Helical" evidence="5">
    <location>
        <begin position="213"/>
        <end position="233"/>
    </location>
</feature>
<evidence type="ECO:0000256" key="4">
    <source>
        <dbReference type="ARBA" id="ARBA00023136"/>
    </source>
</evidence>
<protein>
    <recommendedName>
        <fullName evidence="8">C4-dicarboxylate ABC transporter</fullName>
    </recommendedName>
</protein>
<dbReference type="EMBL" id="QOIM01000017">
    <property type="protein sequence ID" value="RCG25707.1"/>
    <property type="molecule type" value="Genomic_DNA"/>
</dbReference>
<keyword evidence="2 5" id="KW-0812">Transmembrane</keyword>
<evidence type="ECO:0000256" key="1">
    <source>
        <dbReference type="ARBA" id="ARBA00004141"/>
    </source>
</evidence>
<feature type="transmembrane region" description="Helical" evidence="5">
    <location>
        <begin position="65"/>
        <end position="82"/>
    </location>
</feature>
<dbReference type="Pfam" id="PF03595">
    <property type="entry name" value="SLAC1"/>
    <property type="match status" value="1"/>
</dbReference>
<comment type="caution">
    <text evidence="6">The sequence shown here is derived from an EMBL/GenBank/DDBJ whole genome shotgun (WGS) entry which is preliminary data.</text>
</comment>
<dbReference type="AlphaFoldDB" id="A0A367F7R5"/>
<feature type="transmembrane region" description="Helical" evidence="5">
    <location>
        <begin position="144"/>
        <end position="165"/>
    </location>
</feature>
<feature type="transmembrane region" description="Helical" evidence="5">
    <location>
        <begin position="272"/>
        <end position="292"/>
    </location>
</feature>
<evidence type="ECO:0000313" key="7">
    <source>
        <dbReference type="Proteomes" id="UP000253507"/>
    </source>
</evidence>
<evidence type="ECO:0000256" key="3">
    <source>
        <dbReference type="ARBA" id="ARBA00022989"/>
    </source>
</evidence>
<evidence type="ECO:0000313" key="6">
    <source>
        <dbReference type="EMBL" id="RCG25707.1"/>
    </source>
</evidence>
<evidence type="ECO:0008006" key="8">
    <source>
        <dbReference type="Google" id="ProtNLM"/>
    </source>
</evidence>
<keyword evidence="3 5" id="KW-1133">Transmembrane helix</keyword>
<comment type="subcellular location">
    <subcellularLocation>
        <location evidence="1">Membrane</location>
        <topology evidence="1">Multi-pass membrane protein</topology>
    </subcellularLocation>
</comment>
<accession>A0A367F7R5</accession>
<dbReference type="RefSeq" id="WP_114013368.1">
    <property type="nucleotide sequence ID" value="NZ_QOIM01000017.1"/>
</dbReference>
<feature type="transmembrane region" description="Helical" evidence="5">
    <location>
        <begin position="22"/>
        <end position="44"/>
    </location>
</feature>
<dbReference type="Proteomes" id="UP000253507">
    <property type="component" value="Unassembled WGS sequence"/>
</dbReference>
<sequence length="299" mass="30582">MPPAAGAMVMATGIVSIAFQTAGYSIVSLIALGVGVTAWVLLAADFVRRLLTARSRVEADAHTPAALTGVAATAVLGTRLALADLRPAAIALLVLATLLWPLLLVAVLRNRGRRMPGSVFLICVATQSLAVLAAALAASLQAGWLADAGLAVFGVGIVLYAEALLRFDVRQVRTGHGDHWVSTGALAISAVAASRLASTGHWTGGAAATLDNLTLALTAAALAGYAVLLLAEVRWPRPGADVRRWATVFPLGMTAQAALTAPSPVLHPVGHALLWVAALAWLATAAMSVVLLRGALDSP</sequence>
<keyword evidence="4 5" id="KW-0472">Membrane</keyword>
<dbReference type="Gene3D" id="1.50.10.150">
    <property type="entry name" value="Voltage-dependent anion channel"/>
    <property type="match status" value="1"/>
</dbReference>